<evidence type="ECO:0000313" key="4">
    <source>
        <dbReference type="Proteomes" id="UP000334990"/>
    </source>
</evidence>
<dbReference type="InterPro" id="IPR036291">
    <property type="entry name" value="NAD(P)-bd_dom_sf"/>
</dbReference>
<sequence>MQFSVVRTFDAMTDKVRVAIVGLGFGAEFIPIYQAHPNAELVAVCQRSPDSLHQIADQFGIEGRYTDYDAMLEDPNIDAVHINTPIGAHAEQSVAALNAGKHVACTVPMAVSLEDCARVVAAQEASGKAYMMMETAVYTREFLYAKELLDSGALGRIQFLRGAHMQEMAGWPDYWQSMAPMHYATHAVAPLLALAGAHAASVRCVGSGLVGGRDPESGLHFAVESAVFSLRDSDLAMEVTRSLYDVAREYVESFDVYGSLKSYEWQQLEREHPVVFAGEDGERTEVPDFARLLPEEIRRFTTKGVYDADDNQHLSFTQGGGHGGSHPHLAHEFLTAVLENRRPFPDVYASANWTSAGICAHQSALQGIELEIPTYK</sequence>
<accession>A0A5M3W9F3</accession>
<dbReference type="Proteomes" id="UP000334990">
    <property type="component" value="Unassembled WGS sequence"/>
</dbReference>
<dbReference type="GO" id="GO:0016491">
    <property type="term" value="F:oxidoreductase activity"/>
    <property type="evidence" value="ECO:0007669"/>
    <property type="project" value="UniProtKB-KW"/>
</dbReference>
<evidence type="ECO:0000313" key="3">
    <source>
        <dbReference type="EMBL" id="GES03128.1"/>
    </source>
</evidence>
<proteinExistence type="predicted"/>
<dbReference type="InterPro" id="IPR000683">
    <property type="entry name" value="Gfo/Idh/MocA-like_OxRdtase_N"/>
</dbReference>
<dbReference type="PANTHER" id="PTHR43818:SF11">
    <property type="entry name" value="BCDNA.GH03377"/>
    <property type="match status" value="1"/>
</dbReference>
<dbReference type="GO" id="GO:0000166">
    <property type="term" value="F:nucleotide binding"/>
    <property type="evidence" value="ECO:0007669"/>
    <property type="project" value="InterPro"/>
</dbReference>
<protein>
    <submittedName>
        <fullName evidence="3">Oxidoreductase</fullName>
    </submittedName>
</protein>
<dbReference type="Gene3D" id="3.30.360.10">
    <property type="entry name" value="Dihydrodipicolinate Reductase, domain 2"/>
    <property type="match status" value="1"/>
</dbReference>
<comment type="caution">
    <text evidence="3">The sequence shown here is derived from an EMBL/GenBank/DDBJ whole genome shotgun (WGS) entry which is preliminary data.</text>
</comment>
<keyword evidence="4" id="KW-1185">Reference proteome</keyword>
<evidence type="ECO:0000259" key="2">
    <source>
        <dbReference type="Pfam" id="PF01408"/>
    </source>
</evidence>
<dbReference type="Gene3D" id="3.40.50.720">
    <property type="entry name" value="NAD(P)-binding Rossmann-like Domain"/>
    <property type="match status" value="1"/>
</dbReference>
<feature type="domain" description="Gfo/Idh/MocA-like oxidoreductase N-terminal" evidence="2">
    <location>
        <begin position="16"/>
        <end position="132"/>
    </location>
</feature>
<dbReference type="InterPro" id="IPR050463">
    <property type="entry name" value="Gfo/Idh/MocA_oxidrdct_glycsds"/>
</dbReference>
<dbReference type="SUPFAM" id="SSF55347">
    <property type="entry name" value="Glyceraldehyde-3-phosphate dehydrogenase-like, C-terminal domain"/>
    <property type="match status" value="1"/>
</dbReference>
<dbReference type="AlphaFoldDB" id="A0A5M3W9F3"/>
<dbReference type="Pfam" id="PF01408">
    <property type="entry name" value="GFO_IDH_MocA"/>
    <property type="match status" value="1"/>
</dbReference>
<name>A0A5M3W9F3_9ACTN</name>
<evidence type="ECO:0000256" key="1">
    <source>
        <dbReference type="ARBA" id="ARBA00023002"/>
    </source>
</evidence>
<gene>
    <name evidence="3" type="ORF">Acor_51940</name>
</gene>
<dbReference type="SUPFAM" id="SSF51735">
    <property type="entry name" value="NAD(P)-binding Rossmann-fold domains"/>
    <property type="match status" value="1"/>
</dbReference>
<reference evidence="3 4" key="1">
    <citation type="submission" date="2019-10" db="EMBL/GenBank/DDBJ databases">
        <title>Whole genome shotgun sequence of Acrocarpospora corrugata NBRC 13972.</title>
        <authorList>
            <person name="Ichikawa N."/>
            <person name="Kimura A."/>
            <person name="Kitahashi Y."/>
            <person name="Komaki H."/>
            <person name="Oguchi A."/>
        </authorList>
    </citation>
    <scope>NUCLEOTIDE SEQUENCE [LARGE SCALE GENOMIC DNA]</scope>
    <source>
        <strain evidence="3 4">NBRC 13972</strain>
    </source>
</reference>
<dbReference type="EMBL" id="BLAD01000065">
    <property type="protein sequence ID" value="GES03128.1"/>
    <property type="molecule type" value="Genomic_DNA"/>
</dbReference>
<dbReference type="PANTHER" id="PTHR43818">
    <property type="entry name" value="BCDNA.GH03377"/>
    <property type="match status" value="1"/>
</dbReference>
<keyword evidence="1" id="KW-0560">Oxidoreductase</keyword>
<organism evidence="3 4">
    <name type="scientific">Acrocarpospora corrugata</name>
    <dbReference type="NCBI Taxonomy" id="35763"/>
    <lineage>
        <taxon>Bacteria</taxon>
        <taxon>Bacillati</taxon>
        <taxon>Actinomycetota</taxon>
        <taxon>Actinomycetes</taxon>
        <taxon>Streptosporangiales</taxon>
        <taxon>Streptosporangiaceae</taxon>
        <taxon>Acrocarpospora</taxon>
    </lineage>
</organism>